<gene>
    <name evidence="1" type="ORF">Sv326_0622</name>
</gene>
<dbReference type="Pfam" id="PF24434">
    <property type="entry name" value="DUF7557"/>
    <property type="match status" value="1"/>
</dbReference>
<dbReference type="InterPro" id="IPR055979">
    <property type="entry name" value="DUF7557"/>
</dbReference>
<protein>
    <submittedName>
        <fullName evidence="1">Uncharacterized protein</fullName>
    </submittedName>
</protein>
<sequence length="80" mass="9359">MAELTTIQIQKETREKLLSLKEYTRETYDEILNKLMKVFEMAEKEQLSEEAIKGIEEGRKDVKEGRVLSTKELLRKLGAE</sequence>
<dbReference type="EMBL" id="CP058998">
    <property type="protein sequence ID" value="QLJ52797.1"/>
    <property type="molecule type" value="Genomic_DNA"/>
</dbReference>
<dbReference type="AlphaFoldDB" id="A0A7D6BA65"/>
<accession>A0A7D6BA65</accession>
<reference evidence="2" key="1">
    <citation type="submission" date="2020-07" db="EMBL/GenBank/DDBJ databases">
        <title>Metabolic diversity and evolutionary history of the archaeal phylum ###Micrarchaeota### uncovered from a freshwater lake metagenome.</title>
        <authorList>
            <person name="Kadnikov V.V."/>
            <person name="Savvichev A.S."/>
            <person name="Mardanov A.V."/>
            <person name="Beletsky A.V."/>
            <person name="Chupakov A.V."/>
            <person name="Kokryatskaya N.M."/>
            <person name="Pimenov N.V."/>
            <person name="Ravin N.V."/>
        </authorList>
    </citation>
    <scope>NUCLEOTIDE SEQUENCE [LARGE SCALE GENOMIC DNA]</scope>
</reference>
<evidence type="ECO:0000313" key="2">
    <source>
        <dbReference type="Proteomes" id="UP000510821"/>
    </source>
</evidence>
<dbReference type="KEGG" id="flt:Sv326_0622"/>
<evidence type="ECO:0000313" key="1">
    <source>
        <dbReference type="EMBL" id="QLJ52797.1"/>
    </source>
</evidence>
<dbReference type="Proteomes" id="UP000510821">
    <property type="component" value="Chromosome"/>
</dbReference>
<proteinExistence type="predicted"/>
<organism evidence="1 2">
    <name type="scientific">Fermentimicrarchaeum limneticum</name>
    <dbReference type="NCBI Taxonomy" id="2795018"/>
    <lineage>
        <taxon>Archaea</taxon>
        <taxon>Candidatus Micrarchaeota</taxon>
        <taxon>Candidatus Fermentimicrarchaeales</taxon>
        <taxon>Candidatus Fermentimicrarchaeaceae</taxon>
        <taxon>Candidatus Fermentimicrarchaeum</taxon>
    </lineage>
</organism>
<name>A0A7D6BA65_FERL1</name>